<sequence>MKRIAIAAAALMLTACATAPQSKYDWGTYEQSLYQYYKTPAEMNVLAAALDASIVNAEKASRVVPPGLYAEYGYLLLQQGKNRDAIAFFGKEKAKWPESATLMNRMIKIAEVKSAGSEVKQ</sequence>
<dbReference type="OrthoDB" id="9800218at2"/>
<reference evidence="3 4" key="2">
    <citation type="submission" date="2019-03" db="EMBL/GenBank/DDBJ databases">
        <title>Draft Genome Sequences of Six Type Strains of the Genus Massilia.</title>
        <authorList>
            <person name="Miess H."/>
            <person name="Frediansyhah A."/>
            <person name="Gross H."/>
        </authorList>
    </citation>
    <scope>NUCLEOTIDE SEQUENCE [LARGE SCALE GENOMIC DNA]</scope>
    <source>
        <strain evidence="3 4">DSM 17505</strain>
    </source>
</reference>
<protein>
    <submittedName>
        <fullName evidence="3">DUF4810 domain-containing protein</fullName>
    </submittedName>
</protein>
<proteinExistence type="predicted"/>
<dbReference type="PIRSF" id="PIRSF020555">
    <property type="entry name" value="UCP020555"/>
    <property type="match status" value="1"/>
</dbReference>
<evidence type="ECO:0000313" key="3">
    <source>
        <dbReference type="EMBL" id="QBQ36217.1"/>
    </source>
</evidence>
<dbReference type="InterPro" id="IPR014508">
    <property type="entry name" value="UCP020555_TPR-like"/>
</dbReference>
<evidence type="ECO:0000256" key="1">
    <source>
        <dbReference type="SAM" id="SignalP"/>
    </source>
</evidence>
<evidence type="ECO:0000313" key="4">
    <source>
        <dbReference type="Proteomes" id="UP000294359"/>
    </source>
</evidence>
<keyword evidence="4" id="KW-1185">Reference proteome</keyword>
<dbReference type="Proteomes" id="UP000619512">
    <property type="component" value="Unassembled WGS sequence"/>
</dbReference>
<dbReference type="RefSeq" id="WP_134384502.1">
    <property type="nucleotide sequence ID" value="NZ_BMWW01000001.1"/>
</dbReference>
<evidence type="ECO:0000313" key="5">
    <source>
        <dbReference type="Proteomes" id="UP000619512"/>
    </source>
</evidence>
<accession>A0A4P7BE29</accession>
<reference evidence="2" key="1">
    <citation type="journal article" date="2014" name="Int. J. Syst. Evol. Microbiol.">
        <title>Complete genome sequence of Corynebacterium casei LMG S-19264T (=DSM 44701T), isolated from a smear-ripened cheese.</title>
        <authorList>
            <consortium name="US DOE Joint Genome Institute (JGI-PGF)"/>
            <person name="Walter F."/>
            <person name="Albersmeier A."/>
            <person name="Kalinowski J."/>
            <person name="Ruckert C."/>
        </authorList>
    </citation>
    <scope>NUCLEOTIDE SEQUENCE</scope>
    <source>
        <strain evidence="2">KCTC 12344</strain>
    </source>
</reference>
<feature type="chain" id="PRO_5044606709" evidence="1">
    <location>
        <begin position="20"/>
        <end position="121"/>
    </location>
</feature>
<dbReference type="Proteomes" id="UP000294359">
    <property type="component" value="Chromosome"/>
</dbReference>
<dbReference type="EMBL" id="BMWW01000001">
    <property type="protein sequence ID" value="GGY76867.1"/>
    <property type="molecule type" value="Genomic_DNA"/>
</dbReference>
<name>A0A4P7BE29_9BURK</name>
<evidence type="ECO:0000313" key="2">
    <source>
        <dbReference type="EMBL" id="GGY76867.1"/>
    </source>
</evidence>
<dbReference type="PROSITE" id="PS51257">
    <property type="entry name" value="PROKAR_LIPOPROTEIN"/>
    <property type="match status" value="1"/>
</dbReference>
<gene>
    <name evidence="3" type="ORF">E1742_08665</name>
    <name evidence="2" type="ORF">GCM10007388_07040</name>
</gene>
<organism evidence="2 5">
    <name type="scientific">Pseudoduganella plicata</name>
    <dbReference type="NCBI Taxonomy" id="321984"/>
    <lineage>
        <taxon>Bacteria</taxon>
        <taxon>Pseudomonadati</taxon>
        <taxon>Pseudomonadota</taxon>
        <taxon>Betaproteobacteria</taxon>
        <taxon>Burkholderiales</taxon>
        <taxon>Oxalobacteraceae</taxon>
        <taxon>Telluria group</taxon>
        <taxon>Pseudoduganella</taxon>
    </lineage>
</organism>
<dbReference type="EMBL" id="CP038026">
    <property type="protein sequence ID" value="QBQ36217.1"/>
    <property type="molecule type" value="Genomic_DNA"/>
</dbReference>
<feature type="signal peptide" evidence="1">
    <location>
        <begin position="1"/>
        <end position="19"/>
    </location>
</feature>
<reference evidence="2" key="3">
    <citation type="submission" date="2022-12" db="EMBL/GenBank/DDBJ databases">
        <authorList>
            <person name="Sun Q."/>
            <person name="Kim S."/>
        </authorList>
    </citation>
    <scope>NUCLEOTIDE SEQUENCE</scope>
    <source>
        <strain evidence="2">KCTC 12344</strain>
    </source>
</reference>
<keyword evidence="1" id="KW-0732">Signal</keyword>
<dbReference type="Pfam" id="PF16068">
    <property type="entry name" value="DUF4810"/>
    <property type="match status" value="1"/>
</dbReference>
<dbReference type="AlphaFoldDB" id="A0A4P7BE29"/>